<dbReference type="PANTHER" id="PTHR43671:SF13">
    <property type="entry name" value="SERINE_THREONINE-PROTEIN KINASE NEK2"/>
    <property type="match status" value="1"/>
</dbReference>
<evidence type="ECO:0000256" key="2">
    <source>
        <dbReference type="ARBA" id="ARBA00022679"/>
    </source>
</evidence>
<evidence type="ECO:0000313" key="10">
    <source>
        <dbReference type="Proteomes" id="UP000528460"/>
    </source>
</evidence>
<dbReference type="AlphaFoldDB" id="A0A7Y4K0M3"/>
<evidence type="ECO:0000256" key="7">
    <source>
        <dbReference type="SAM" id="MobiDB-lite"/>
    </source>
</evidence>
<accession>A0A7Y4K0M3</accession>
<organism evidence="9 10">
    <name type="scientific">Corallococcus exercitus</name>
    <dbReference type="NCBI Taxonomy" id="2316736"/>
    <lineage>
        <taxon>Bacteria</taxon>
        <taxon>Pseudomonadati</taxon>
        <taxon>Myxococcota</taxon>
        <taxon>Myxococcia</taxon>
        <taxon>Myxococcales</taxon>
        <taxon>Cystobacterineae</taxon>
        <taxon>Myxococcaceae</taxon>
        <taxon>Corallococcus</taxon>
    </lineage>
</organism>
<sequence>MTRPSDFPPDRGVVLFTQGDTAYEFYRDLGTGRVGERVLLAQLRTPRGLGSSVVLKCLARPDTEDEAERFQRARARLEEEVRLARHLQHPRIARIHGLVELTQGLCVVMEHLEGLSLDTLLSVAQARGRYFSEPFILYAGAEVAAALDHAHTRTDETGTPLGIVHRDVNPGRIRLGPRGEVRLTDFGIALSRLTGRVATSFPRAQGEVLYAAPEALLGEAVDARADLFSLGLTLLEFATGRHLYDPGHLLAEELEARLSKEEQEKVLAASVASLGLDLPPFAEDAIRCAMAFRSEDVERAAEGLSVPLRDILHTLLRHDPSERFATAAELESVLRARRAQLPPYSGEDAVKEVQQALAEADTLLWDIEVPDDEGGISVPLQDEIPTRPASLRSSRGPPKTRRSPDDVTTAPGGGAPRAGGRQPTA</sequence>
<dbReference type="EMBL" id="JABFJW010000506">
    <property type="protein sequence ID" value="NOK14615.1"/>
    <property type="molecule type" value="Genomic_DNA"/>
</dbReference>
<dbReference type="CDD" id="cd14014">
    <property type="entry name" value="STKc_PknB_like"/>
    <property type="match status" value="1"/>
</dbReference>
<dbReference type="Pfam" id="PF00069">
    <property type="entry name" value="Pkinase"/>
    <property type="match status" value="1"/>
</dbReference>
<dbReference type="Gene3D" id="1.10.510.10">
    <property type="entry name" value="Transferase(Phosphotransferase) domain 1"/>
    <property type="match status" value="1"/>
</dbReference>
<dbReference type="InterPro" id="IPR000719">
    <property type="entry name" value="Prot_kinase_dom"/>
</dbReference>
<proteinExistence type="predicted"/>
<dbReference type="InterPro" id="IPR050660">
    <property type="entry name" value="NEK_Ser/Thr_kinase"/>
</dbReference>
<dbReference type="GO" id="GO:0004674">
    <property type="term" value="F:protein serine/threonine kinase activity"/>
    <property type="evidence" value="ECO:0007669"/>
    <property type="project" value="UniProtKB-KW"/>
</dbReference>
<feature type="region of interest" description="Disordered" evidence="7">
    <location>
        <begin position="374"/>
        <end position="425"/>
    </location>
</feature>
<evidence type="ECO:0000313" key="9">
    <source>
        <dbReference type="EMBL" id="NOK14615.1"/>
    </source>
</evidence>
<feature type="coiled-coil region" evidence="6">
    <location>
        <begin position="60"/>
        <end position="87"/>
    </location>
</feature>
<comment type="caution">
    <text evidence="9">The sequence shown here is derived from an EMBL/GenBank/DDBJ whole genome shotgun (WGS) entry which is preliminary data.</text>
</comment>
<evidence type="ECO:0000256" key="5">
    <source>
        <dbReference type="ARBA" id="ARBA00022840"/>
    </source>
</evidence>
<feature type="domain" description="Protein kinase" evidence="8">
    <location>
        <begin position="23"/>
        <end position="341"/>
    </location>
</feature>
<dbReference type="Proteomes" id="UP000528460">
    <property type="component" value="Unassembled WGS sequence"/>
</dbReference>
<evidence type="ECO:0000259" key="8">
    <source>
        <dbReference type="PROSITE" id="PS50011"/>
    </source>
</evidence>
<evidence type="ECO:0000256" key="6">
    <source>
        <dbReference type="SAM" id="Coils"/>
    </source>
</evidence>
<keyword evidence="3" id="KW-0547">Nucleotide-binding</keyword>
<name>A0A7Y4K0M3_9BACT</name>
<dbReference type="InterPro" id="IPR011009">
    <property type="entry name" value="Kinase-like_dom_sf"/>
</dbReference>
<dbReference type="Gene3D" id="3.30.200.20">
    <property type="entry name" value="Phosphorylase Kinase, domain 1"/>
    <property type="match status" value="1"/>
</dbReference>
<keyword evidence="2" id="KW-0808">Transferase</keyword>
<dbReference type="RefSeq" id="WP_171421709.1">
    <property type="nucleotide sequence ID" value="NZ_JABFJW010000506.1"/>
</dbReference>
<dbReference type="GO" id="GO:0005524">
    <property type="term" value="F:ATP binding"/>
    <property type="evidence" value="ECO:0007669"/>
    <property type="project" value="UniProtKB-KW"/>
</dbReference>
<dbReference type="PROSITE" id="PS50011">
    <property type="entry name" value="PROTEIN_KINASE_DOM"/>
    <property type="match status" value="1"/>
</dbReference>
<evidence type="ECO:0000256" key="1">
    <source>
        <dbReference type="ARBA" id="ARBA00012513"/>
    </source>
</evidence>
<evidence type="ECO:0000256" key="3">
    <source>
        <dbReference type="ARBA" id="ARBA00022741"/>
    </source>
</evidence>
<dbReference type="PANTHER" id="PTHR43671">
    <property type="entry name" value="SERINE/THREONINE-PROTEIN KINASE NEK"/>
    <property type="match status" value="1"/>
</dbReference>
<evidence type="ECO:0000256" key="4">
    <source>
        <dbReference type="ARBA" id="ARBA00022777"/>
    </source>
</evidence>
<keyword evidence="5" id="KW-0067">ATP-binding</keyword>
<keyword evidence="6" id="KW-0175">Coiled coil</keyword>
<keyword evidence="4 9" id="KW-0418">Kinase</keyword>
<protein>
    <recommendedName>
        <fullName evidence="1">non-specific serine/threonine protein kinase</fullName>
        <ecNumber evidence="1">2.7.11.1</ecNumber>
    </recommendedName>
</protein>
<gene>
    <name evidence="9" type="ORF">HNS30_36940</name>
</gene>
<dbReference type="SUPFAM" id="SSF56112">
    <property type="entry name" value="Protein kinase-like (PK-like)"/>
    <property type="match status" value="1"/>
</dbReference>
<keyword evidence="9" id="KW-0723">Serine/threonine-protein kinase</keyword>
<dbReference type="EC" id="2.7.11.1" evidence="1"/>
<reference evidence="9 10" key="1">
    <citation type="submission" date="2020-05" db="EMBL/GenBank/DDBJ databases">
        <authorList>
            <person name="Whitworth D."/>
        </authorList>
    </citation>
    <scope>NUCLEOTIDE SEQUENCE [LARGE SCALE GENOMIC DNA]</scope>
    <source>
        <strain evidence="9 10">CA046A</strain>
    </source>
</reference>